<keyword evidence="8 12" id="KW-0472">Membrane</keyword>
<evidence type="ECO:0000256" key="10">
    <source>
        <dbReference type="ARBA" id="ARBA00023186"/>
    </source>
</evidence>
<dbReference type="PANTHER" id="PTHR12428">
    <property type="entry name" value="OXA1"/>
    <property type="match status" value="1"/>
</dbReference>
<evidence type="ECO:0000313" key="20">
    <source>
        <dbReference type="Proteomes" id="UP000294641"/>
    </source>
</evidence>
<keyword evidence="2 12" id="KW-0813">Transport</keyword>
<proteinExistence type="inferred from homology"/>
<name>A0A2U3AFK1_9BACL</name>
<keyword evidence="11 12" id="KW-0449">Lipoprotein</keyword>
<dbReference type="AlphaFoldDB" id="A0A2U3AFK1"/>
<dbReference type="InterPro" id="IPR047196">
    <property type="entry name" value="YidC_ALB_C"/>
</dbReference>
<evidence type="ECO:0000313" key="17">
    <source>
        <dbReference type="EMBL" id="STX10885.1"/>
    </source>
</evidence>
<keyword evidence="20" id="KW-1185">Reference proteome</keyword>
<evidence type="ECO:0000256" key="8">
    <source>
        <dbReference type="ARBA" id="ARBA00023136"/>
    </source>
</evidence>
<evidence type="ECO:0000256" key="11">
    <source>
        <dbReference type="ARBA" id="ARBA00023288"/>
    </source>
</evidence>
<evidence type="ECO:0000256" key="1">
    <source>
        <dbReference type="ARBA" id="ARBA00004651"/>
    </source>
</evidence>
<organism evidence="17 19">
    <name type="scientific">Kurthia zopfii</name>
    <dbReference type="NCBI Taxonomy" id="1650"/>
    <lineage>
        <taxon>Bacteria</taxon>
        <taxon>Bacillati</taxon>
        <taxon>Bacillota</taxon>
        <taxon>Bacilli</taxon>
        <taxon>Bacillales</taxon>
        <taxon>Caryophanaceae</taxon>
        <taxon>Kurthia</taxon>
    </lineage>
</organism>
<comment type="caution">
    <text evidence="17">The sequence shown here is derived from an EMBL/GenBank/DDBJ whole genome shotgun (WGS) entry which is preliminary data.</text>
</comment>
<evidence type="ECO:0000256" key="9">
    <source>
        <dbReference type="ARBA" id="ARBA00023139"/>
    </source>
</evidence>
<dbReference type="InterPro" id="IPR028055">
    <property type="entry name" value="YidC/Oxa/ALB_C"/>
</dbReference>
<dbReference type="GO" id="GO:0005886">
    <property type="term" value="C:plasma membrane"/>
    <property type="evidence" value="ECO:0007669"/>
    <property type="project" value="UniProtKB-SubCell"/>
</dbReference>
<evidence type="ECO:0000256" key="5">
    <source>
        <dbReference type="ARBA" id="ARBA00022729"/>
    </source>
</evidence>
<evidence type="ECO:0000256" key="2">
    <source>
        <dbReference type="ARBA" id="ARBA00022448"/>
    </source>
</evidence>
<feature type="compositionally biased region" description="Basic and acidic residues" evidence="14">
    <location>
        <begin position="252"/>
        <end position="287"/>
    </location>
</feature>
<evidence type="ECO:0000259" key="16">
    <source>
        <dbReference type="Pfam" id="PF02096"/>
    </source>
</evidence>
<dbReference type="EMBL" id="UGNP01000001">
    <property type="protein sequence ID" value="STX10885.1"/>
    <property type="molecule type" value="Genomic_DNA"/>
</dbReference>
<protein>
    <recommendedName>
        <fullName evidence="12">Membrane protein insertase YidC</fullName>
    </recommendedName>
    <alternativeName>
        <fullName evidence="12">Foldase YidC</fullName>
    </alternativeName>
    <alternativeName>
        <fullName evidence="12">Membrane integrase YidC</fullName>
    </alternativeName>
    <alternativeName>
        <fullName evidence="12">Membrane protein YidC</fullName>
    </alternativeName>
</protein>
<dbReference type="CDD" id="cd20070">
    <property type="entry name" value="5TM_YidC_Alb3"/>
    <property type="match status" value="1"/>
</dbReference>
<comment type="similarity">
    <text evidence="12">Belongs to the OXA1/ALB3/YidC family. Type 2 subfamily.</text>
</comment>
<accession>A0A2U3AFK1</accession>
<reference evidence="17 19" key="1">
    <citation type="submission" date="2018-06" db="EMBL/GenBank/DDBJ databases">
        <authorList>
            <consortium name="Pathogen Informatics"/>
            <person name="Doyle S."/>
        </authorList>
    </citation>
    <scope>NUCLEOTIDE SEQUENCE [LARGE SCALE GENOMIC DNA]</scope>
    <source>
        <strain evidence="17 19">NCTC10597</strain>
    </source>
</reference>
<feature type="transmembrane region" description="Helical" evidence="12">
    <location>
        <begin position="55"/>
        <end position="75"/>
    </location>
</feature>
<feature type="transmembrane region" description="Helical" evidence="12">
    <location>
        <begin position="205"/>
        <end position="227"/>
    </location>
</feature>
<evidence type="ECO:0000313" key="18">
    <source>
        <dbReference type="EMBL" id="TDR42196.1"/>
    </source>
</evidence>
<feature type="domain" description="Membrane insertase YidC/Oxa/ALB C-terminal" evidence="16">
    <location>
        <begin position="55"/>
        <end position="240"/>
    </location>
</feature>
<feature type="chain" id="PRO_5038774593" description="Membrane protein insertase YidC" evidence="15">
    <location>
        <begin position="20"/>
        <end position="294"/>
    </location>
</feature>
<keyword evidence="10 12" id="KW-0143">Chaperone</keyword>
<feature type="transmembrane region" description="Helical" evidence="12">
    <location>
        <begin position="130"/>
        <end position="151"/>
    </location>
</feature>
<dbReference type="Proteomes" id="UP000254330">
    <property type="component" value="Unassembled WGS sequence"/>
</dbReference>
<keyword evidence="6 12" id="KW-0653">Protein transport</keyword>
<evidence type="ECO:0000313" key="19">
    <source>
        <dbReference type="Proteomes" id="UP000254330"/>
    </source>
</evidence>
<keyword evidence="13" id="KW-0175">Coiled coil</keyword>
<dbReference type="GO" id="GO:0015031">
    <property type="term" value="P:protein transport"/>
    <property type="evidence" value="ECO:0007669"/>
    <property type="project" value="UniProtKB-KW"/>
</dbReference>
<evidence type="ECO:0000256" key="15">
    <source>
        <dbReference type="SAM" id="SignalP"/>
    </source>
</evidence>
<keyword evidence="3 12" id="KW-1003">Cell membrane</keyword>
<evidence type="ECO:0000256" key="3">
    <source>
        <dbReference type="ARBA" id="ARBA00022475"/>
    </source>
</evidence>
<dbReference type="PANTHER" id="PTHR12428:SF65">
    <property type="entry name" value="CYTOCHROME C OXIDASE ASSEMBLY PROTEIN COX18, MITOCHONDRIAL"/>
    <property type="match status" value="1"/>
</dbReference>
<feature type="transmembrane region" description="Helical" evidence="12">
    <location>
        <begin position="171"/>
        <end position="193"/>
    </location>
</feature>
<keyword evidence="5 12" id="KW-0732">Signal</keyword>
<reference evidence="18 20" key="2">
    <citation type="submission" date="2019-03" db="EMBL/GenBank/DDBJ databases">
        <title>Genomic Encyclopedia of Type Strains, Phase IV (KMG-IV): sequencing the most valuable type-strain genomes for metagenomic binning, comparative biology and taxonomic classification.</title>
        <authorList>
            <person name="Goeker M."/>
        </authorList>
    </citation>
    <scope>NUCLEOTIDE SEQUENCE [LARGE SCALE GENOMIC DNA]</scope>
    <source>
        <strain evidence="18 20">DSM 20580</strain>
    </source>
</reference>
<dbReference type="Proteomes" id="UP000294641">
    <property type="component" value="Unassembled WGS sequence"/>
</dbReference>
<dbReference type="GO" id="GO:0051205">
    <property type="term" value="P:protein insertion into membrane"/>
    <property type="evidence" value="ECO:0007669"/>
    <property type="project" value="TreeGrafter"/>
</dbReference>
<evidence type="ECO:0000256" key="7">
    <source>
        <dbReference type="ARBA" id="ARBA00022989"/>
    </source>
</evidence>
<evidence type="ECO:0000256" key="14">
    <source>
        <dbReference type="SAM" id="MobiDB-lite"/>
    </source>
</evidence>
<keyword evidence="7 12" id="KW-1133">Transmembrane helix</keyword>
<dbReference type="OrthoDB" id="9780552at2"/>
<keyword evidence="9" id="KW-0564">Palmitate</keyword>
<dbReference type="EMBL" id="SNZG01000004">
    <property type="protein sequence ID" value="TDR42196.1"/>
    <property type="molecule type" value="Genomic_DNA"/>
</dbReference>
<gene>
    <name evidence="12 17" type="primary">yidC</name>
    <name evidence="18" type="ORF">DFR61_10486</name>
    <name evidence="17" type="ORF">NCTC10597_02677</name>
</gene>
<feature type="region of interest" description="Disordered" evidence="14">
    <location>
        <begin position="247"/>
        <end position="294"/>
    </location>
</feature>
<dbReference type="InterPro" id="IPR001708">
    <property type="entry name" value="YidC/ALB3/OXA1/COX18"/>
</dbReference>
<dbReference type="HAMAP" id="MF_01811">
    <property type="entry name" value="YidC_type2"/>
    <property type="match status" value="1"/>
</dbReference>
<dbReference type="GO" id="GO:0032977">
    <property type="term" value="F:membrane insertase activity"/>
    <property type="evidence" value="ECO:0007669"/>
    <property type="project" value="InterPro"/>
</dbReference>
<evidence type="ECO:0000256" key="4">
    <source>
        <dbReference type="ARBA" id="ARBA00022692"/>
    </source>
</evidence>
<feature type="coiled-coil region" evidence="13">
    <location>
        <begin position="88"/>
        <end position="115"/>
    </location>
</feature>
<dbReference type="NCBIfam" id="TIGR03592">
    <property type="entry name" value="yidC_oxa1_cterm"/>
    <property type="match status" value="1"/>
</dbReference>
<evidence type="ECO:0000256" key="6">
    <source>
        <dbReference type="ARBA" id="ARBA00022927"/>
    </source>
</evidence>
<evidence type="ECO:0000256" key="13">
    <source>
        <dbReference type="SAM" id="Coils"/>
    </source>
</evidence>
<dbReference type="Pfam" id="PF02096">
    <property type="entry name" value="60KD_IMP"/>
    <property type="match status" value="1"/>
</dbReference>
<evidence type="ECO:0000256" key="12">
    <source>
        <dbReference type="HAMAP-Rule" id="MF_01811"/>
    </source>
</evidence>
<dbReference type="RefSeq" id="WP_109348849.1">
    <property type="nucleotide sequence ID" value="NZ_BJUE01000002.1"/>
</dbReference>
<comment type="subcellular location">
    <subcellularLocation>
        <location evidence="1 12">Cell membrane</location>
        <topology evidence="1 12">Multi-pass membrane protein</topology>
    </subcellularLocation>
</comment>
<comment type="function">
    <text evidence="12">Required for the insertion and/or proper folding and/or complex formation of integral membrane proteins into the membrane. Involved in integration of membrane proteins that insert both dependently and independently of the Sec translocase complex, as well as at least some lipoproteins.</text>
</comment>
<sequence>MKKKLGLISILGLAPFLLAGCEAVENQTGFFYNTFVRPMEFLIDFFGNTVLDGGYGGAIIIITVLVRLVLMPFMIKNYKNQQGMKSKMDKLKPEMDSIQKKLKQAKSKEEQMVLQQEMMGLYKKHGVNPLNMGCLPMIIQMPIIMGLYYAIRYSEEVQAHHFLWFKLGDPDIAMTLIAGAVYFFQAQVSLWTVPEQQKKQMKFMMYLSPIMIMFISYTSMAALPLYWSVSGALLVLQTMIGRKLYPPPVPEGKVDEPKKKLFGGKEADPEPEEPAEKRKLTPAEKAAKAQKKNK</sequence>
<feature type="signal peptide" evidence="15">
    <location>
        <begin position="1"/>
        <end position="19"/>
    </location>
</feature>
<keyword evidence="4 12" id="KW-0812">Transmembrane</keyword>
<dbReference type="InterPro" id="IPR023060">
    <property type="entry name" value="YidC/YidC1/YidC2_Firmicutes"/>
</dbReference>
<dbReference type="PROSITE" id="PS51257">
    <property type="entry name" value="PROKAR_LIPOPROTEIN"/>
    <property type="match status" value="1"/>
</dbReference>